<dbReference type="Proteomes" id="UP001596512">
    <property type="component" value="Unassembled WGS sequence"/>
</dbReference>
<feature type="compositionally biased region" description="Low complexity" evidence="1">
    <location>
        <begin position="1"/>
        <end position="19"/>
    </location>
</feature>
<keyword evidence="3" id="KW-1185">Reference proteome</keyword>
<sequence length="95" mass="9492">MPGPASSRARTTTSQTADAPIPRTRCSTASSGAADTITSDRPSSHSGCTTSRPNAVATSGGALNSSSDSGTANHAVTRASTGRMSQLNLPARYAP</sequence>
<protein>
    <submittedName>
        <fullName evidence="2">Uncharacterized protein</fullName>
    </submittedName>
</protein>
<organism evidence="2 3">
    <name type="scientific">Actinokineospora soli</name>
    <dbReference type="NCBI Taxonomy" id="1048753"/>
    <lineage>
        <taxon>Bacteria</taxon>
        <taxon>Bacillati</taxon>
        <taxon>Actinomycetota</taxon>
        <taxon>Actinomycetes</taxon>
        <taxon>Pseudonocardiales</taxon>
        <taxon>Pseudonocardiaceae</taxon>
        <taxon>Actinokineospora</taxon>
    </lineage>
</organism>
<name>A0ABW2TIT5_9PSEU</name>
<proteinExistence type="predicted"/>
<comment type="caution">
    <text evidence="2">The sequence shown here is derived from an EMBL/GenBank/DDBJ whole genome shotgun (WGS) entry which is preliminary data.</text>
</comment>
<evidence type="ECO:0000313" key="3">
    <source>
        <dbReference type="Proteomes" id="UP001596512"/>
    </source>
</evidence>
<dbReference type="EMBL" id="JBHTEY010000004">
    <property type="protein sequence ID" value="MFC7613411.1"/>
    <property type="molecule type" value="Genomic_DNA"/>
</dbReference>
<evidence type="ECO:0000256" key="1">
    <source>
        <dbReference type="SAM" id="MobiDB-lite"/>
    </source>
</evidence>
<evidence type="ECO:0000313" key="2">
    <source>
        <dbReference type="EMBL" id="MFC7613411.1"/>
    </source>
</evidence>
<feature type="region of interest" description="Disordered" evidence="1">
    <location>
        <begin position="1"/>
        <end position="95"/>
    </location>
</feature>
<reference evidence="3" key="1">
    <citation type="journal article" date="2019" name="Int. J. Syst. Evol. Microbiol.">
        <title>The Global Catalogue of Microorganisms (GCM) 10K type strain sequencing project: providing services to taxonomists for standard genome sequencing and annotation.</title>
        <authorList>
            <consortium name="The Broad Institute Genomics Platform"/>
            <consortium name="The Broad Institute Genome Sequencing Center for Infectious Disease"/>
            <person name="Wu L."/>
            <person name="Ma J."/>
        </authorList>
    </citation>
    <scope>NUCLEOTIDE SEQUENCE [LARGE SCALE GENOMIC DNA]</scope>
    <source>
        <strain evidence="3">JCM 17695</strain>
    </source>
</reference>
<feature type="compositionally biased region" description="Polar residues" evidence="1">
    <location>
        <begin position="25"/>
        <end position="88"/>
    </location>
</feature>
<accession>A0ABW2TIT5</accession>
<gene>
    <name evidence="2" type="ORF">ACFQV2_07135</name>
</gene>